<feature type="region of interest" description="Disordered" evidence="3">
    <location>
        <begin position="616"/>
        <end position="682"/>
    </location>
</feature>
<accession>A0A1I8ICP4</accession>
<feature type="repeat" description="HEAT" evidence="2">
    <location>
        <begin position="541"/>
        <end position="579"/>
    </location>
</feature>
<evidence type="ECO:0000256" key="1">
    <source>
        <dbReference type="ARBA" id="ARBA00022737"/>
    </source>
</evidence>
<dbReference type="GO" id="GO:0000159">
    <property type="term" value="C:protein phosphatase type 2A complex"/>
    <property type="evidence" value="ECO:0007669"/>
    <property type="project" value="TreeGrafter"/>
</dbReference>
<dbReference type="GO" id="GO:0019888">
    <property type="term" value="F:protein phosphatase regulator activity"/>
    <property type="evidence" value="ECO:0007669"/>
    <property type="project" value="TreeGrafter"/>
</dbReference>
<dbReference type="Gene3D" id="1.25.10.10">
    <property type="entry name" value="Leucine-rich Repeat Variant"/>
    <property type="match status" value="1"/>
</dbReference>
<sequence length="682" mass="73850">MSVDAESIESLMQAITGLSFSEEEISKNYEKIPPYLRLYEVETAEKLRVVRTLPVVASNLGPSKVKDVLIPKIDELITAAINNGEDELLLEVCRQLGTFPHLMGSANNIVNLVPPLGRVLSSVEEVVVGEAAADALIKVVAELSSTLIETNCVPLIKTVFDDDLYCSSRRAGCRLIVPCYAKISSNDIRSELKSRLINAANQEEEILLVREAAVTQLGLLAQSASKDRAEILASLVTLSNDNHRDIRAASVRSLLDLVKLYGEKELESTVYPVLERYAEDSHRNTRQNFAAHIAEFQTVFNKIGKQLGPLFIRLWEDNEPEVRRASAKNLVAFADACSKDTLNSQLVPKLKEHLVNEHDDRVRREIIAETARLLTKIRKEDSTELVKTVVSLITESGSAGAKQAVFDHLKDILAVTPPADLKNTIIPSLMKLYSDQNWRVRLGVVKNLPELMSAVDEAQISGTLVPAYISWLKDSASEIRDSAAQALGRVVKDHKSLTDGIAKSASLAALATEGNYQFRKVWITCAVELMDKGAASCIPVLVPQLMKLSSDKVPNVRLAVVKALVRLATHFDANIIKKDIISPLVELSKDEDADVRFYAEEAVSKQIYNKHVKDAKPVPRSAAGGGGDAKSSSASSFGAASAASGSQKSSTSGSAAKPASPADKKAAATAGAGKSGGKDLKK</sequence>
<feature type="repeat" description="HEAT" evidence="2">
    <location>
        <begin position="231"/>
        <end position="269"/>
    </location>
</feature>
<dbReference type="GO" id="GO:0005829">
    <property type="term" value="C:cytosol"/>
    <property type="evidence" value="ECO:0007669"/>
    <property type="project" value="TreeGrafter"/>
</dbReference>
<dbReference type="InterPro" id="IPR011989">
    <property type="entry name" value="ARM-like"/>
</dbReference>
<evidence type="ECO:0000256" key="2">
    <source>
        <dbReference type="PROSITE-ProRule" id="PRU00103"/>
    </source>
</evidence>
<evidence type="ECO:0000259" key="4">
    <source>
        <dbReference type="Pfam" id="PF22956"/>
    </source>
</evidence>
<evidence type="ECO:0000313" key="6">
    <source>
        <dbReference type="WBParaSite" id="maker-uti_cns_0011512-snap-gene-0.2-mRNA-1"/>
    </source>
</evidence>
<dbReference type="InterPro" id="IPR021133">
    <property type="entry name" value="HEAT_type_2"/>
</dbReference>
<dbReference type="Proteomes" id="UP000095280">
    <property type="component" value="Unplaced"/>
</dbReference>
<feature type="compositionally biased region" description="Low complexity" evidence="3">
    <location>
        <begin position="629"/>
        <end position="672"/>
    </location>
</feature>
<dbReference type="GO" id="GO:0005634">
    <property type="term" value="C:nucleus"/>
    <property type="evidence" value="ECO:0007669"/>
    <property type="project" value="TreeGrafter"/>
</dbReference>
<dbReference type="AlphaFoldDB" id="A0A1I8ICP4"/>
<reference evidence="6" key="1">
    <citation type="submission" date="2016-11" db="UniProtKB">
        <authorList>
            <consortium name="WormBaseParasite"/>
        </authorList>
    </citation>
    <scope>IDENTIFICATION</scope>
</reference>
<dbReference type="PANTHER" id="PTHR10648:SF4">
    <property type="entry name" value="PROTEIN PHOSPHATASE 2 (FORMERLY 2A), REGULATORY SUBUNIT A, BETA ISOFORM-RELATED"/>
    <property type="match status" value="1"/>
</dbReference>
<dbReference type="InterPro" id="IPR055231">
    <property type="entry name" value="2AA_helical"/>
</dbReference>
<name>A0A1I8ICP4_9PLAT</name>
<organism evidence="5 6">
    <name type="scientific">Macrostomum lignano</name>
    <dbReference type="NCBI Taxonomy" id="282301"/>
    <lineage>
        <taxon>Eukaryota</taxon>
        <taxon>Metazoa</taxon>
        <taxon>Spiralia</taxon>
        <taxon>Lophotrochozoa</taxon>
        <taxon>Platyhelminthes</taxon>
        <taxon>Rhabditophora</taxon>
        <taxon>Macrostomorpha</taxon>
        <taxon>Macrostomida</taxon>
        <taxon>Macrostomidae</taxon>
        <taxon>Macrostomum</taxon>
    </lineage>
</organism>
<dbReference type="WBParaSite" id="maker-uti_cns_0011512-snap-gene-0.2-mRNA-1">
    <property type="protein sequence ID" value="maker-uti_cns_0011512-snap-gene-0.2-mRNA-1"/>
    <property type="gene ID" value="maker-uti_cns_0011512-snap-gene-0.2"/>
</dbReference>
<protein>
    <submittedName>
        <fullName evidence="6">TOG domain-containing protein</fullName>
    </submittedName>
</protein>
<dbReference type="PANTHER" id="PTHR10648">
    <property type="entry name" value="SERINE/THREONINE-PROTEIN PHOSPHATASE PP2A 65 KDA REGULATORY SUBUNIT"/>
    <property type="match status" value="1"/>
</dbReference>
<dbReference type="InterPro" id="IPR051023">
    <property type="entry name" value="PP2A_Regulatory_Subunit_A"/>
</dbReference>
<dbReference type="SUPFAM" id="SSF48371">
    <property type="entry name" value="ARM repeat"/>
    <property type="match status" value="1"/>
</dbReference>
<evidence type="ECO:0000313" key="5">
    <source>
        <dbReference type="Proteomes" id="UP000095280"/>
    </source>
</evidence>
<feature type="domain" description="Phosphatase 2A Regulatory Subunit A helical" evidence="4">
    <location>
        <begin position="311"/>
        <end position="492"/>
    </location>
</feature>
<proteinExistence type="predicted"/>
<feature type="repeat" description="HEAT" evidence="2">
    <location>
        <begin position="464"/>
        <end position="492"/>
    </location>
</feature>
<feature type="repeat" description="HEAT" evidence="2">
    <location>
        <begin position="307"/>
        <end position="345"/>
    </location>
</feature>
<keyword evidence="1" id="KW-0677">Repeat</keyword>
<dbReference type="InterPro" id="IPR000357">
    <property type="entry name" value="HEAT"/>
</dbReference>
<dbReference type="Pfam" id="PF02985">
    <property type="entry name" value="HEAT"/>
    <property type="match status" value="1"/>
</dbReference>
<dbReference type="Pfam" id="PF22956">
    <property type="entry name" value="VPS15-like_hel"/>
    <property type="match status" value="1"/>
</dbReference>
<feature type="repeat" description="HEAT" evidence="2">
    <location>
        <begin position="425"/>
        <end position="463"/>
    </location>
</feature>
<keyword evidence="5" id="KW-1185">Reference proteome</keyword>
<dbReference type="PROSITE" id="PS50077">
    <property type="entry name" value="HEAT_REPEAT"/>
    <property type="match status" value="5"/>
</dbReference>
<evidence type="ECO:0000256" key="3">
    <source>
        <dbReference type="SAM" id="MobiDB-lite"/>
    </source>
</evidence>
<dbReference type="InterPro" id="IPR016024">
    <property type="entry name" value="ARM-type_fold"/>
</dbReference>